<dbReference type="EMBL" id="BQNB010018451">
    <property type="protein sequence ID" value="GJT74560.1"/>
    <property type="molecule type" value="Genomic_DNA"/>
</dbReference>
<dbReference type="Proteomes" id="UP001151760">
    <property type="component" value="Unassembled WGS sequence"/>
</dbReference>
<evidence type="ECO:0000313" key="1">
    <source>
        <dbReference type="EMBL" id="GJT74560.1"/>
    </source>
</evidence>
<comment type="caution">
    <text evidence="1">The sequence shown here is derived from an EMBL/GenBank/DDBJ whole genome shotgun (WGS) entry which is preliminary data.</text>
</comment>
<keyword evidence="2" id="KW-1185">Reference proteome</keyword>
<evidence type="ECO:0008006" key="3">
    <source>
        <dbReference type="Google" id="ProtNLM"/>
    </source>
</evidence>
<name>A0ABQ5GGD6_9ASTR</name>
<sequence>MNKGKKGGESKVVAICLQVWPREGGGVGTWSCCWWIGDGGCCDVNVMLMFNRWWSEFILRWGSVEWMLDQKLPTTVKVRWWWWGRWSAVDSDGGGK</sequence>
<accession>A0ABQ5GGD6</accession>
<evidence type="ECO:0000313" key="2">
    <source>
        <dbReference type="Proteomes" id="UP001151760"/>
    </source>
</evidence>
<gene>
    <name evidence="1" type="ORF">Tco_1041285</name>
</gene>
<proteinExistence type="predicted"/>
<protein>
    <recommendedName>
        <fullName evidence="3">Transmembrane protein</fullName>
    </recommendedName>
</protein>
<organism evidence="1 2">
    <name type="scientific">Tanacetum coccineum</name>
    <dbReference type="NCBI Taxonomy" id="301880"/>
    <lineage>
        <taxon>Eukaryota</taxon>
        <taxon>Viridiplantae</taxon>
        <taxon>Streptophyta</taxon>
        <taxon>Embryophyta</taxon>
        <taxon>Tracheophyta</taxon>
        <taxon>Spermatophyta</taxon>
        <taxon>Magnoliopsida</taxon>
        <taxon>eudicotyledons</taxon>
        <taxon>Gunneridae</taxon>
        <taxon>Pentapetalae</taxon>
        <taxon>asterids</taxon>
        <taxon>campanulids</taxon>
        <taxon>Asterales</taxon>
        <taxon>Asteraceae</taxon>
        <taxon>Asteroideae</taxon>
        <taxon>Anthemideae</taxon>
        <taxon>Anthemidinae</taxon>
        <taxon>Tanacetum</taxon>
    </lineage>
</organism>
<reference evidence="1" key="1">
    <citation type="journal article" date="2022" name="Int. J. Mol. Sci.">
        <title>Draft Genome of Tanacetum Coccineum: Genomic Comparison of Closely Related Tanacetum-Family Plants.</title>
        <authorList>
            <person name="Yamashiro T."/>
            <person name="Shiraishi A."/>
            <person name="Nakayama K."/>
            <person name="Satake H."/>
        </authorList>
    </citation>
    <scope>NUCLEOTIDE SEQUENCE</scope>
</reference>
<reference evidence="1" key="2">
    <citation type="submission" date="2022-01" db="EMBL/GenBank/DDBJ databases">
        <authorList>
            <person name="Yamashiro T."/>
            <person name="Shiraishi A."/>
            <person name="Satake H."/>
            <person name="Nakayama K."/>
        </authorList>
    </citation>
    <scope>NUCLEOTIDE SEQUENCE</scope>
</reference>